<dbReference type="PROSITE" id="PS00138">
    <property type="entry name" value="SUBTILASE_SER"/>
    <property type="match status" value="1"/>
</dbReference>
<dbReference type="CDD" id="cd04056">
    <property type="entry name" value="Peptidases_S53"/>
    <property type="match status" value="1"/>
</dbReference>
<dbReference type="PANTHER" id="PTHR14218">
    <property type="entry name" value="PROTEASE S8 TRIPEPTIDYL PEPTIDASE I CLN2"/>
    <property type="match status" value="1"/>
</dbReference>
<evidence type="ECO:0000313" key="6">
    <source>
        <dbReference type="EMBL" id="PRH77152.1"/>
    </source>
</evidence>
<keyword evidence="1 6" id="KW-0645">Protease</keyword>
<dbReference type="PROSITE" id="PS51695">
    <property type="entry name" value="SEDOLISIN"/>
    <property type="match status" value="1"/>
</dbReference>
<keyword evidence="2" id="KW-0378">Hydrolase</keyword>
<accession>A0A2S9PRX4</accession>
<dbReference type="Gene3D" id="3.40.50.200">
    <property type="entry name" value="Peptidase S8/S53 domain"/>
    <property type="match status" value="1"/>
</dbReference>
<sequence length="432" mass="45475">MSETEKSSRPSTTGEPPATPKAGADQGFPAPLDPEQCRASRHTSCYSVQQIRTAYGLDRPAAERLTGKGVTIVTGIGVIPPTLQHDLDVFSDHFGLPRTRLEFAYEEGASPFDPQDHPAHLEAILDVSALHAMAPRAKIVVVGVPVVPGDLAATLPEGYIQAIEQDRGDVLSMSWNDFEASLERRNPGLSEGSKALARLRRPLVEAAARGVTLVASSGDYGGLAPSAGALWPAADPLVTAVGGTVLHLDRAGRRTRPDSAWDASTGGLSRWFPRPAYQDPVAGITGGRRSEPDVGMFAGPFWVYNSADPEQAGWRLAPGGTSLAAPLFAGVVALANEAAGHRLGPAGPALYRSAGDVRRAGLVDVDTGRSDRNAHPDRPAPPEPAGWRGYPARRGYDLVTGLGTLTDSGRLVHALSRGDARPRRTCGGGPEQ</sequence>
<evidence type="ECO:0000259" key="5">
    <source>
        <dbReference type="PROSITE" id="PS51695"/>
    </source>
</evidence>
<dbReference type="AlphaFoldDB" id="A0A2S9PRX4"/>
<dbReference type="InterPro" id="IPR030400">
    <property type="entry name" value="Sedolisin_dom"/>
</dbReference>
<dbReference type="SUPFAM" id="SSF52743">
    <property type="entry name" value="Subtilisin-like"/>
    <property type="match status" value="1"/>
</dbReference>
<dbReference type="Pfam" id="PF00082">
    <property type="entry name" value="Peptidase_S8"/>
    <property type="match status" value="1"/>
</dbReference>
<proteinExistence type="predicted"/>
<dbReference type="OrthoDB" id="3480681at2"/>
<evidence type="ECO:0000256" key="4">
    <source>
        <dbReference type="SAM" id="MobiDB-lite"/>
    </source>
</evidence>
<evidence type="ECO:0000256" key="1">
    <source>
        <dbReference type="ARBA" id="ARBA00022670"/>
    </source>
</evidence>
<protein>
    <submittedName>
        <fullName evidence="6">Protease</fullName>
    </submittedName>
</protein>
<dbReference type="GO" id="GO:0004252">
    <property type="term" value="F:serine-type endopeptidase activity"/>
    <property type="evidence" value="ECO:0007669"/>
    <property type="project" value="InterPro"/>
</dbReference>
<dbReference type="GO" id="GO:0006508">
    <property type="term" value="P:proteolysis"/>
    <property type="evidence" value="ECO:0007669"/>
    <property type="project" value="UniProtKB-KW"/>
</dbReference>
<organism evidence="6 7">
    <name type="scientific">Streptomyces solincola</name>
    <dbReference type="NCBI Taxonomy" id="2100817"/>
    <lineage>
        <taxon>Bacteria</taxon>
        <taxon>Bacillati</taxon>
        <taxon>Actinomycetota</taxon>
        <taxon>Actinomycetes</taxon>
        <taxon>Kitasatosporales</taxon>
        <taxon>Streptomycetaceae</taxon>
        <taxon>Streptomyces</taxon>
    </lineage>
</organism>
<feature type="region of interest" description="Disordered" evidence="4">
    <location>
        <begin position="366"/>
        <end position="391"/>
    </location>
</feature>
<reference evidence="6 7" key="1">
    <citation type="submission" date="2018-03" db="EMBL/GenBank/DDBJ databases">
        <title>Novel Streptomyces sp. from soil.</title>
        <authorList>
            <person name="Tan G.Y.A."/>
            <person name="Lee Z.Y."/>
        </authorList>
    </citation>
    <scope>NUCLEOTIDE SEQUENCE [LARGE SCALE GENOMIC DNA]</scope>
    <source>
        <strain evidence="6 7">ST5x</strain>
    </source>
</reference>
<feature type="domain" description="Peptidase S53" evidence="5">
    <location>
        <begin position="45"/>
        <end position="417"/>
    </location>
</feature>
<feature type="compositionally biased region" description="Basic and acidic residues" evidence="4">
    <location>
        <begin position="366"/>
        <end position="380"/>
    </location>
</feature>
<feature type="region of interest" description="Disordered" evidence="4">
    <location>
        <begin position="1"/>
        <end position="36"/>
    </location>
</feature>
<keyword evidence="7" id="KW-1185">Reference proteome</keyword>
<dbReference type="EMBL" id="PVLV01000369">
    <property type="protein sequence ID" value="PRH77152.1"/>
    <property type="molecule type" value="Genomic_DNA"/>
</dbReference>
<evidence type="ECO:0000256" key="2">
    <source>
        <dbReference type="ARBA" id="ARBA00022801"/>
    </source>
</evidence>
<dbReference type="InterPro" id="IPR000209">
    <property type="entry name" value="Peptidase_S8/S53_dom"/>
</dbReference>
<comment type="caution">
    <text evidence="6">The sequence shown here is derived from an EMBL/GenBank/DDBJ whole genome shotgun (WGS) entry which is preliminary data.</text>
</comment>
<dbReference type="InterPro" id="IPR023828">
    <property type="entry name" value="Peptidase_S8_Ser-AS"/>
</dbReference>
<evidence type="ECO:0000313" key="7">
    <source>
        <dbReference type="Proteomes" id="UP000239322"/>
    </source>
</evidence>
<dbReference type="Proteomes" id="UP000239322">
    <property type="component" value="Unassembled WGS sequence"/>
</dbReference>
<dbReference type="PANTHER" id="PTHR14218:SF15">
    <property type="entry name" value="TRIPEPTIDYL-PEPTIDASE 1"/>
    <property type="match status" value="1"/>
</dbReference>
<evidence type="ECO:0000256" key="3">
    <source>
        <dbReference type="ARBA" id="ARBA00022825"/>
    </source>
</evidence>
<dbReference type="InterPro" id="IPR036852">
    <property type="entry name" value="Peptidase_S8/S53_dom_sf"/>
</dbReference>
<dbReference type="InterPro" id="IPR050819">
    <property type="entry name" value="Tripeptidyl-peptidase_I"/>
</dbReference>
<gene>
    <name evidence="6" type="ORF">C6N75_21815</name>
</gene>
<keyword evidence="3" id="KW-0720">Serine protease</keyword>
<name>A0A2S9PRX4_9ACTN</name>
<dbReference type="GO" id="GO:0008240">
    <property type="term" value="F:tripeptidyl-peptidase activity"/>
    <property type="evidence" value="ECO:0007669"/>
    <property type="project" value="TreeGrafter"/>
</dbReference>